<gene>
    <name evidence="1" type="ORF">A9309_09555</name>
</gene>
<proteinExistence type="predicted"/>
<dbReference type="Proteomes" id="UP000092607">
    <property type="component" value="Unassembled WGS sequence"/>
</dbReference>
<name>A0A1B8PWG4_MORLA</name>
<evidence type="ECO:0008006" key="3">
    <source>
        <dbReference type="Google" id="ProtNLM"/>
    </source>
</evidence>
<comment type="caution">
    <text evidence="1">The sequence shown here is derived from an EMBL/GenBank/DDBJ whole genome shotgun (WGS) entry which is preliminary data.</text>
</comment>
<organism evidence="1 2">
    <name type="scientific">Moraxella lacunata</name>
    <dbReference type="NCBI Taxonomy" id="477"/>
    <lineage>
        <taxon>Bacteria</taxon>
        <taxon>Pseudomonadati</taxon>
        <taxon>Pseudomonadota</taxon>
        <taxon>Gammaproteobacteria</taxon>
        <taxon>Moraxellales</taxon>
        <taxon>Moraxellaceae</taxon>
        <taxon>Moraxella</taxon>
    </lineage>
</organism>
<sequence length="327" mass="39082">MNVTFFEKYSQAYNELLAEFESNDKSKLGVIYIEDITDKQFWQKIATKHEVKLYSENGTTITGKSKLLQICSKNQLIAIDSDFDYLCPNHRDKSLLINNSPFVLQTYAHGRENIVFSPDCLGQILDEKFQLYLDNHNNEIVNIFQQLSEIWFEPYQKFLYLFNLNKYEHDYWVENIRLKGKECQNITLNLDFSDYKARMLALDTQLNQQIDNQDEFNDFCKELTKKSFEKYNVWAFIRCHNFKDNFVIPLLKTIIKHRQDKELGDVQNNYAQNEISDRRKGVTNYFKDINSIETVLHHYFYDVYFKKEKQNHQFVSKIISDYDAIIK</sequence>
<dbReference type="AlphaFoldDB" id="A0A1B8PWG4"/>
<accession>A0A1B8PWG4</accession>
<evidence type="ECO:0000313" key="2">
    <source>
        <dbReference type="Proteomes" id="UP000092607"/>
    </source>
</evidence>
<evidence type="ECO:0000313" key="1">
    <source>
        <dbReference type="EMBL" id="OBX60229.1"/>
    </source>
</evidence>
<dbReference type="OrthoDB" id="6504848at2"/>
<dbReference type="EMBL" id="LZMS01000088">
    <property type="protein sequence ID" value="OBX60229.1"/>
    <property type="molecule type" value="Genomic_DNA"/>
</dbReference>
<protein>
    <recommendedName>
        <fullName evidence="3">DUF4435 domain-containing protein</fullName>
    </recommendedName>
</protein>
<reference evidence="1 2" key="1">
    <citation type="submission" date="2016-06" db="EMBL/GenBank/DDBJ databases">
        <title>Draft genome of Moraxella lacunata CCUG 57757A.</title>
        <authorList>
            <person name="Salva-Serra F."/>
            <person name="Engstrom-Jakobsson H."/>
            <person name="Thorell K."/>
            <person name="Gonzales-Siles L."/>
            <person name="Karlsson R."/>
            <person name="Boulund F."/>
            <person name="Engstrand L."/>
            <person name="Kristiansson E."/>
            <person name="Moore E."/>
        </authorList>
    </citation>
    <scope>NUCLEOTIDE SEQUENCE [LARGE SCALE GENOMIC DNA]</scope>
    <source>
        <strain evidence="1 2">CCUG 57757A</strain>
    </source>
</reference>
<dbReference type="RefSeq" id="WP_065255636.1">
    <property type="nucleotide sequence ID" value="NZ_JARDJM010000079.1"/>
</dbReference>